<proteinExistence type="predicted"/>
<evidence type="ECO:0000313" key="3">
    <source>
        <dbReference type="Proteomes" id="UP000095860"/>
    </source>
</evidence>
<evidence type="ECO:0000313" key="1">
    <source>
        <dbReference type="EMBL" id="AEI00191.1"/>
    </source>
</evidence>
<dbReference type="RefSeq" id="YP_010795668.1">
    <property type="nucleotide sequence ID" value="NC_075702.1"/>
</dbReference>
<dbReference type="GeneID" id="80532742"/>
<dbReference type="Proteomes" id="UP000095860">
    <property type="component" value="Segment"/>
</dbReference>
<dbReference type="KEGG" id="vg:80532828"/>
<dbReference type="EMBL" id="HQ840738">
    <property type="protein sequence ID" value="AEI00191.1"/>
    <property type="molecule type" value="Genomic_DNA"/>
</dbReference>
<dbReference type="KEGG" id="vg:80532742"/>
<organism evidence="1 3">
    <name type="scientific">Gallid alphaherpesvirus 3</name>
    <dbReference type="NCBI Taxonomy" id="35250"/>
    <lineage>
        <taxon>Viruses</taxon>
        <taxon>Duplodnaviria</taxon>
        <taxon>Heunggongvirae</taxon>
        <taxon>Peploviricota</taxon>
        <taxon>Herviviricetes</taxon>
        <taxon>Herpesvirales</taxon>
        <taxon>Orthoherpesviridae</taxon>
        <taxon>Alphaherpesvirinae</taxon>
        <taxon>Mardivirus</taxon>
        <taxon>Mardivirus gallidalpha3</taxon>
    </lineage>
</organism>
<protein>
    <submittedName>
        <fullName evidence="1">R-LORF4 protein</fullName>
    </submittedName>
</protein>
<sequence>MSGYLGHEIRCCEEGVTTPYCGRTARRRVVQSFPGPLEVSRSRTTGTDRATRAKCLVSPDMLGTSRGRARKRELLLGTRDCSYVFSQAGIARVIAVVQCLRRERRIDSPCRSPSCGTRLGGLWAKNRLSIGARAVSPLGGVHGSIGRRPHAPLRG</sequence>
<keyword evidence="3" id="KW-1185">Reference proteome</keyword>
<gene>
    <name evidence="1" type="primary">R-LORF4</name>
</gene>
<dbReference type="RefSeq" id="YP_010795582.1">
    <property type="nucleotide sequence ID" value="NC_075702.1"/>
</dbReference>
<reference evidence="2" key="2">
    <citation type="submission" date="2018-09" db="EMBL/GenBank/DDBJ databases">
        <title>Genomic sequence analysis of Gallid alphaherpesvirus 3 strain 301B/1.</title>
        <authorList>
            <person name="Kim T."/>
            <person name="Volkening J.D."/>
            <person name="Spatz S.J."/>
        </authorList>
    </citation>
    <scope>NUCLEOTIDE SEQUENCE</scope>
    <source>
        <strain evidence="2">301B/1</strain>
    </source>
</reference>
<name>F8TBY0_9ALPH</name>
<accession>F8TBY0</accession>
<dbReference type="EMBL" id="MH939248">
    <property type="protein sequence ID" value="QEY02288.1"/>
    <property type="molecule type" value="Genomic_DNA"/>
</dbReference>
<reference evidence="1 3" key="1">
    <citation type="journal article" date="2011" name="Virus Genes">
        <title>Comparative genomic sequence analysis of the Marek's disease vaccine strain SB-1.</title>
        <authorList>
            <person name="Spatz S.J."/>
            <person name="Schat K.A."/>
        </authorList>
    </citation>
    <scope>NUCLEOTIDE SEQUENCE [LARGE SCALE GENOMIC DNA]</scope>
    <source>
        <strain evidence="1">SB-1</strain>
    </source>
</reference>
<evidence type="ECO:0000313" key="2">
    <source>
        <dbReference type="EMBL" id="QEY02287.1"/>
    </source>
</evidence>
<dbReference type="EMBL" id="MH939248">
    <property type="protein sequence ID" value="QEY02287.1"/>
    <property type="molecule type" value="Genomic_DNA"/>
</dbReference>
<dbReference type="EMBL" id="HQ840738">
    <property type="protein sequence ID" value="AEI00277.1"/>
    <property type="molecule type" value="Genomic_DNA"/>
</dbReference>
<dbReference type="GeneID" id="80532828"/>